<dbReference type="InterPro" id="IPR050324">
    <property type="entry name" value="CDP-alcohol_PTase-I"/>
</dbReference>
<keyword evidence="6" id="KW-0444">Lipid biosynthesis</keyword>
<feature type="transmembrane region" description="Helical" evidence="15">
    <location>
        <begin position="174"/>
        <end position="191"/>
    </location>
</feature>
<dbReference type="PANTHER" id="PTHR14269">
    <property type="entry name" value="CDP-DIACYLGLYCEROL--GLYCEROL-3-PHOSPHATE 3-PHOSPHATIDYLTRANSFERASE-RELATED"/>
    <property type="match status" value="1"/>
</dbReference>
<dbReference type="PROSITE" id="PS00379">
    <property type="entry name" value="CDP_ALCOHOL_P_TRANSF"/>
    <property type="match status" value="1"/>
</dbReference>
<comment type="catalytic activity">
    <reaction evidence="1">
        <text>a CDP-1,2-diacyl-sn-glycerol + L-serine = a 1,2-diacyl-sn-glycero-3-phospho-L-serine + CMP + H(+)</text>
        <dbReference type="Rhea" id="RHEA:16913"/>
        <dbReference type="ChEBI" id="CHEBI:15378"/>
        <dbReference type="ChEBI" id="CHEBI:33384"/>
        <dbReference type="ChEBI" id="CHEBI:57262"/>
        <dbReference type="ChEBI" id="CHEBI:58332"/>
        <dbReference type="ChEBI" id="CHEBI:60377"/>
        <dbReference type="EC" id="2.7.8.8"/>
    </reaction>
</comment>
<dbReference type="Pfam" id="PF01066">
    <property type="entry name" value="CDP-OH_P_transf"/>
    <property type="match status" value="1"/>
</dbReference>
<comment type="similarity">
    <text evidence="3">Belongs to the CDP-alcohol phosphatidyltransferase class-I family.</text>
</comment>
<dbReference type="Gene3D" id="1.20.120.1760">
    <property type="match status" value="1"/>
</dbReference>
<keyword evidence="10" id="KW-0443">Lipid metabolism</keyword>
<feature type="transmembrane region" description="Helical" evidence="15">
    <location>
        <begin position="142"/>
        <end position="162"/>
    </location>
</feature>
<evidence type="ECO:0000256" key="8">
    <source>
        <dbReference type="ARBA" id="ARBA00022692"/>
    </source>
</evidence>
<dbReference type="EC" id="2.7.8.8" evidence="4"/>
<evidence type="ECO:0000256" key="2">
    <source>
        <dbReference type="ARBA" id="ARBA00004127"/>
    </source>
</evidence>
<reference evidence="16" key="1">
    <citation type="submission" date="2018-05" db="EMBL/GenBank/DDBJ databases">
        <authorList>
            <person name="Lanie J.A."/>
            <person name="Ng W.-L."/>
            <person name="Kazmierczak K.M."/>
            <person name="Andrzejewski T.M."/>
            <person name="Davidsen T.M."/>
            <person name="Wayne K.J."/>
            <person name="Tettelin H."/>
            <person name="Glass J.I."/>
            <person name="Rusch D."/>
            <person name="Podicherti R."/>
            <person name="Tsui H.-C.T."/>
            <person name="Winkler M.E."/>
        </authorList>
    </citation>
    <scope>NUCLEOTIDE SEQUENCE</scope>
</reference>
<evidence type="ECO:0000256" key="15">
    <source>
        <dbReference type="SAM" id="Phobius"/>
    </source>
</evidence>
<dbReference type="InterPro" id="IPR043130">
    <property type="entry name" value="CDP-OH_PTrfase_TM_dom"/>
</dbReference>
<dbReference type="GO" id="GO:0016020">
    <property type="term" value="C:membrane"/>
    <property type="evidence" value="ECO:0007669"/>
    <property type="project" value="InterPro"/>
</dbReference>
<feature type="transmembrane region" description="Helical" evidence="15">
    <location>
        <begin position="112"/>
        <end position="130"/>
    </location>
</feature>
<dbReference type="EMBL" id="UINC01145219">
    <property type="protein sequence ID" value="SVD35218.1"/>
    <property type="molecule type" value="Genomic_DNA"/>
</dbReference>
<feature type="non-terminal residue" evidence="16">
    <location>
        <position position="1"/>
    </location>
</feature>
<gene>
    <name evidence="16" type="ORF">METZ01_LOCUS388072</name>
</gene>
<evidence type="ECO:0000256" key="7">
    <source>
        <dbReference type="ARBA" id="ARBA00022679"/>
    </source>
</evidence>
<evidence type="ECO:0000313" key="16">
    <source>
        <dbReference type="EMBL" id="SVD35218.1"/>
    </source>
</evidence>
<dbReference type="GO" id="GO:0003882">
    <property type="term" value="F:CDP-diacylglycerol-serine O-phosphatidyltransferase activity"/>
    <property type="evidence" value="ECO:0007669"/>
    <property type="project" value="UniProtKB-EC"/>
</dbReference>
<keyword evidence="11 15" id="KW-0472">Membrane</keyword>
<proteinExistence type="inferred from homology"/>
<dbReference type="NCBIfam" id="TIGR00473">
    <property type="entry name" value="pssA"/>
    <property type="match status" value="1"/>
</dbReference>
<evidence type="ECO:0000256" key="9">
    <source>
        <dbReference type="ARBA" id="ARBA00022989"/>
    </source>
</evidence>
<evidence type="ECO:0000256" key="6">
    <source>
        <dbReference type="ARBA" id="ARBA00022516"/>
    </source>
</evidence>
<organism evidence="16">
    <name type="scientific">marine metagenome</name>
    <dbReference type="NCBI Taxonomy" id="408172"/>
    <lineage>
        <taxon>unclassified sequences</taxon>
        <taxon>metagenomes</taxon>
        <taxon>ecological metagenomes</taxon>
    </lineage>
</organism>
<evidence type="ECO:0000256" key="4">
    <source>
        <dbReference type="ARBA" id="ARBA00013174"/>
    </source>
</evidence>
<dbReference type="InterPro" id="IPR004533">
    <property type="entry name" value="CDP-diaglyc--ser_O-PTrfase"/>
</dbReference>
<evidence type="ECO:0000256" key="13">
    <source>
        <dbReference type="ARBA" id="ARBA00023264"/>
    </source>
</evidence>
<sequence>KSDWWGNSHWYYMSNKNTRKLKRTFIPNLATVFNMFLGFFAITLILNGEPIKAGWVTMVAIFFDVIDGKLARLMGLSSRFGTEFDSLADTISFCAVPSVLIYSIYVDGLPNLVKVIISFMPLLFGTIRLAKYNILSNDTPKPYFTGLTTPLAATTVISFMLFNFQFYEDMGDPRLALFIIIIVSFLEISPVRFSKFPLLSLKKGKSNNLRLFGLLIVLVSLFFYQGLVLFPLMVLYLSWSIIQWMLDHDRLSEESHLRSSQSSDSK</sequence>
<evidence type="ECO:0000256" key="1">
    <source>
        <dbReference type="ARBA" id="ARBA00000287"/>
    </source>
</evidence>
<feature type="transmembrane region" description="Helical" evidence="15">
    <location>
        <begin position="25"/>
        <end position="47"/>
    </location>
</feature>
<keyword evidence="13" id="KW-1208">Phospholipid metabolism</keyword>
<name>A0A382UND8_9ZZZZ</name>
<evidence type="ECO:0000256" key="10">
    <source>
        <dbReference type="ARBA" id="ARBA00023098"/>
    </source>
</evidence>
<protein>
    <recommendedName>
        <fullName evidence="5">CDP-diacylglycerol--serine O-phosphatidyltransferase</fullName>
        <ecNumber evidence="4">2.7.8.8</ecNumber>
    </recommendedName>
    <alternativeName>
        <fullName evidence="14">Phosphatidylserine synthase</fullName>
    </alternativeName>
</protein>
<dbReference type="GO" id="GO:0008654">
    <property type="term" value="P:phospholipid biosynthetic process"/>
    <property type="evidence" value="ECO:0007669"/>
    <property type="project" value="UniProtKB-KW"/>
</dbReference>
<evidence type="ECO:0000256" key="5">
    <source>
        <dbReference type="ARBA" id="ARBA00017171"/>
    </source>
</evidence>
<dbReference type="PANTHER" id="PTHR14269:SF61">
    <property type="entry name" value="CDP-DIACYLGLYCEROL--SERINE O-PHOSPHATIDYLTRANSFERASE"/>
    <property type="match status" value="1"/>
</dbReference>
<evidence type="ECO:0000256" key="11">
    <source>
        <dbReference type="ARBA" id="ARBA00023136"/>
    </source>
</evidence>
<dbReference type="InterPro" id="IPR048254">
    <property type="entry name" value="CDP_ALCOHOL_P_TRANSF_CS"/>
</dbReference>
<evidence type="ECO:0000256" key="14">
    <source>
        <dbReference type="ARBA" id="ARBA00032361"/>
    </source>
</evidence>
<evidence type="ECO:0000256" key="3">
    <source>
        <dbReference type="ARBA" id="ARBA00010441"/>
    </source>
</evidence>
<feature type="transmembrane region" description="Helical" evidence="15">
    <location>
        <begin position="211"/>
        <end position="239"/>
    </location>
</feature>
<keyword evidence="9 15" id="KW-1133">Transmembrane helix</keyword>
<keyword evidence="8 15" id="KW-0812">Transmembrane</keyword>
<dbReference type="AlphaFoldDB" id="A0A382UND8"/>
<evidence type="ECO:0000256" key="12">
    <source>
        <dbReference type="ARBA" id="ARBA00023209"/>
    </source>
</evidence>
<keyword evidence="12" id="KW-0594">Phospholipid biosynthesis</keyword>
<keyword evidence="7" id="KW-0808">Transferase</keyword>
<comment type="subcellular location">
    <subcellularLocation>
        <location evidence="2">Endomembrane system</location>
        <topology evidence="2">Multi-pass membrane protein</topology>
    </subcellularLocation>
</comment>
<dbReference type="GO" id="GO:0012505">
    <property type="term" value="C:endomembrane system"/>
    <property type="evidence" value="ECO:0007669"/>
    <property type="project" value="UniProtKB-SubCell"/>
</dbReference>
<accession>A0A382UND8</accession>
<dbReference type="InterPro" id="IPR000462">
    <property type="entry name" value="CDP-OH_P_trans"/>
</dbReference>